<comment type="caution">
    <text evidence="3">The sequence shown here is derived from an EMBL/GenBank/DDBJ whole genome shotgun (WGS) entry which is preliminary data.</text>
</comment>
<keyword evidence="1" id="KW-0472">Membrane</keyword>
<dbReference type="Pfam" id="PF04892">
    <property type="entry name" value="VanZ"/>
    <property type="match status" value="1"/>
</dbReference>
<proteinExistence type="predicted"/>
<dbReference type="NCBIfam" id="NF037970">
    <property type="entry name" value="vanZ_1"/>
    <property type="match status" value="1"/>
</dbReference>
<gene>
    <name evidence="3" type="ORF">A6K76_07185</name>
</gene>
<dbReference type="InterPro" id="IPR006976">
    <property type="entry name" value="VanZ-like"/>
</dbReference>
<keyword evidence="4" id="KW-1185">Reference proteome</keyword>
<reference evidence="3 4" key="1">
    <citation type="submission" date="2016-07" db="EMBL/GenBank/DDBJ databases">
        <title>Caryophanon latum genome sequencing.</title>
        <authorList>
            <person name="Verma A."/>
            <person name="Pal Y."/>
            <person name="Krishnamurthi S."/>
        </authorList>
    </citation>
    <scope>NUCLEOTIDE SEQUENCE [LARGE SCALE GENOMIC DNA]</scope>
    <source>
        <strain evidence="3 4">DSM 14151</strain>
    </source>
</reference>
<dbReference type="PANTHER" id="PTHR28008">
    <property type="entry name" value="DOMAIN PROTEIN, PUTATIVE (AFU_ORTHOLOGUE AFUA_3G10980)-RELATED"/>
    <property type="match status" value="1"/>
</dbReference>
<dbReference type="PANTHER" id="PTHR28008:SF1">
    <property type="entry name" value="DOMAIN PROTEIN, PUTATIVE (AFU_ORTHOLOGUE AFUA_3G10980)-RELATED"/>
    <property type="match status" value="1"/>
</dbReference>
<dbReference type="RefSeq" id="WP_066462633.1">
    <property type="nucleotide sequence ID" value="NZ_MATO01000016.1"/>
</dbReference>
<accession>A0A1C0YZ99</accession>
<evidence type="ECO:0000256" key="1">
    <source>
        <dbReference type="SAM" id="Phobius"/>
    </source>
</evidence>
<dbReference type="EMBL" id="MATO01000016">
    <property type="protein sequence ID" value="OCS92416.1"/>
    <property type="molecule type" value="Genomic_DNA"/>
</dbReference>
<protein>
    <recommendedName>
        <fullName evidence="2">VanZ-like domain-containing protein</fullName>
    </recommendedName>
</protein>
<dbReference type="OrthoDB" id="291892at2"/>
<dbReference type="Proteomes" id="UP000093482">
    <property type="component" value="Unassembled WGS sequence"/>
</dbReference>
<keyword evidence="1" id="KW-0812">Transmembrane</keyword>
<keyword evidence="1" id="KW-1133">Transmembrane helix</keyword>
<dbReference type="InterPro" id="IPR016747">
    <property type="entry name" value="Phosphotransbutyrylase"/>
</dbReference>
<evidence type="ECO:0000313" key="4">
    <source>
        <dbReference type="Proteomes" id="UP000093482"/>
    </source>
</evidence>
<feature type="domain" description="VanZ-like" evidence="2">
    <location>
        <begin position="5"/>
        <end position="146"/>
    </location>
</feature>
<dbReference type="PIRSF" id="PIRSF019083">
    <property type="entry name" value="UCP019083_VanZ"/>
    <property type="match status" value="1"/>
</dbReference>
<feature type="transmembrane region" description="Helical" evidence="1">
    <location>
        <begin position="129"/>
        <end position="147"/>
    </location>
</feature>
<evidence type="ECO:0000259" key="2">
    <source>
        <dbReference type="Pfam" id="PF04892"/>
    </source>
</evidence>
<evidence type="ECO:0000313" key="3">
    <source>
        <dbReference type="EMBL" id="OCS92416.1"/>
    </source>
</evidence>
<feature type="transmembrane region" description="Helical" evidence="1">
    <location>
        <begin position="96"/>
        <end position="114"/>
    </location>
</feature>
<sequence>MKKYVFLLFLLTLLIVFSNTTYEQQSLIPLLQLLLASQPFTPFLSQFEFTYWGRTISVEQSGYFHFVEFIIRKGTHFSFFGLIGVVIFYVLRRVRFAPLLAIIAVFILGCLDEYRQSFSPDRTGTIKDVYIDTAGAIIFVTLAYIVFKLKRKKTRNERA</sequence>
<name>A0A1C0YZ99_9BACL</name>
<dbReference type="AlphaFoldDB" id="A0A1C0YZ99"/>
<organism evidence="3 4">
    <name type="scientific">Caryophanon latum</name>
    <dbReference type="NCBI Taxonomy" id="33977"/>
    <lineage>
        <taxon>Bacteria</taxon>
        <taxon>Bacillati</taxon>
        <taxon>Bacillota</taxon>
        <taxon>Bacilli</taxon>
        <taxon>Bacillales</taxon>
        <taxon>Caryophanaceae</taxon>
        <taxon>Caryophanon</taxon>
    </lineage>
</organism>
<feature type="transmembrane region" description="Helical" evidence="1">
    <location>
        <begin position="74"/>
        <end position="91"/>
    </location>
</feature>